<keyword evidence="1" id="KW-1133">Transmembrane helix</keyword>
<sequence length="168" mass="19241">MLNKLLEKISGKWIFFIIVVVIYMVLALVDLELAKNALIEFLKLIKKILPIFVLVFILMFISALVLDFKKVAKYVGKEAGIKGWFIAIILGILSMGPIYMWYPLLSDLKEKGMKNSFIAAFLYNRAVKIPLIPMMIYYFGLSFTIILTFYMIVFSVINGVAVNKLIKK</sequence>
<comment type="caution">
    <text evidence="2">The sequence shown here is derived from an EMBL/GenBank/DDBJ whole genome shotgun (WGS) entry which is preliminary data.</text>
</comment>
<evidence type="ECO:0000256" key="1">
    <source>
        <dbReference type="SAM" id="Phobius"/>
    </source>
</evidence>
<keyword evidence="1" id="KW-0812">Transmembrane</keyword>
<evidence type="ECO:0000313" key="2">
    <source>
        <dbReference type="EMBL" id="GAG00735.1"/>
    </source>
</evidence>
<protein>
    <recommendedName>
        <fullName evidence="3">Permease</fullName>
    </recommendedName>
</protein>
<accession>X0U579</accession>
<feature type="transmembrane region" description="Helical" evidence="1">
    <location>
        <begin position="49"/>
        <end position="68"/>
    </location>
</feature>
<organism evidence="2">
    <name type="scientific">marine sediment metagenome</name>
    <dbReference type="NCBI Taxonomy" id="412755"/>
    <lineage>
        <taxon>unclassified sequences</taxon>
        <taxon>metagenomes</taxon>
        <taxon>ecological metagenomes</taxon>
    </lineage>
</organism>
<keyword evidence="1" id="KW-0472">Membrane</keyword>
<dbReference type="AlphaFoldDB" id="X0U579"/>
<feature type="transmembrane region" description="Helical" evidence="1">
    <location>
        <begin position="80"/>
        <end position="102"/>
    </location>
</feature>
<proteinExistence type="predicted"/>
<evidence type="ECO:0008006" key="3">
    <source>
        <dbReference type="Google" id="ProtNLM"/>
    </source>
</evidence>
<gene>
    <name evidence="2" type="ORF">S01H1_39726</name>
</gene>
<dbReference type="EMBL" id="BARS01025102">
    <property type="protein sequence ID" value="GAG00735.1"/>
    <property type="molecule type" value="Genomic_DNA"/>
</dbReference>
<feature type="transmembrane region" description="Helical" evidence="1">
    <location>
        <begin position="135"/>
        <end position="162"/>
    </location>
</feature>
<name>X0U579_9ZZZZ</name>
<feature type="transmembrane region" description="Helical" evidence="1">
    <location>
        <begin position="12"/>
        <end position="29"/>
    </location>
</feature>
<reference evidence="2" key="1">
    <citation type="journal article" date="2014" name="Front. Microbiol.">
        <title>High frequency of phylogenetically diverse reductive dehalogenase-homologous genes in deep subseafloor sedimentary metagenomes.</title>
        <authorList>
            <person name="Kawai M."/>
            <person name="Futagami T."/>
            <person name="Toyoda A."/>
            <person name="Takaki Y."/>
            <person name="Nishi S."/>
            <person name="Hori S."/>
            <person name="Arai W."/>
            <person name="Tsubouchi T."/>
            <person name="Morono Y."/>
            <person name="Uchiyama I."/>
            <person name="Ito T."/>
            <person name="Fujiyama A."/>
            <person name="Inagaki F."/>
            <person name="Takami H."/>
        </authorList>
    </citation>
    <scope>NUCLEOTIDE SEQUENCE</scope>
    <source>
        <strain evidence="2">Expedition CK06-06</strain>
    </source>
</reference>